<feature type="active site" description="Proton donor/acceptor" evidence="7">
    <location>
        <position position="72"/>
    </location>
</feature>
<comment type="pathway">
    <text evidence="7">Cell wall biogenesis; peptidoglycan biosynthesis.</text>
</comment>
<keyword evidence="9" id="KW-1185">Reference proteome</keyword>
<evidence type="ECO:0000256" key="4">
    <source>
        <dbReference type="ARBA" id="ARBA00022984"/>
    </source>
</evidence>
<evidence type="ECO:0000313" key="8">
    <source>
        <dbReference type="EMBL" id="SEQ67694.1"/>
    </source>
</evidence>
<dbReference type="RefSeq" id="WP_074644633.1">
    <property type="nucleotide sequence ID" value="NZ_FOFU01000008.1"/>
</dbReference>
<organism evidence="8 9">
    <name type="scientific">Treponema bryantii</name>
    <dbReference type="NCBI Taxonomy" id="163"/>
    <lineage>
        <taxon>Bacteria</taxon>
        <taxon>Pseudomonadati</taxon>
        <taxon>Spirochaetota</taxon>
        <taxon>Spirochaetia</taxon>
        <taxon>Spirochaetales</taxon>
        <taxon>Treponemataceae</taxon>
        <taxon>Treponema</taxon>
    </lineage>
</organism>
<proteinExistence type="inferred from homology"/>
<comment type="function">
    <text evidence="7">Provides the (R)-glutamate required for cell wall biosynthesis.</text>
</comment>
<dbReference type="NCBIfam" id="TIGR00067">
    <property type="entry name" value="glut_race"/>
    <property type="match status" value="1"/>
</dbReference>
<dbReference type="InterPro" id="IPR004391">
    <property type="entry name" value="Glu_race"/>
</dbReference>
<evidence type="ECO:0000256" key="6">
    <source>
        <dbReference type="ARBA" id="ARBA00023316"/>
    </source>
</evidence>
<feature type="binding site" evidence="7">
    <location>
        <begin position="186"/>
        <end position="187"/>
    </location>
    <ligand>
        <name>substrate</name>
    </ligand>
</feature>
<name>A0A1H9HZD0_9SPIR</name>
<comment type="similarity">
    <text evidence="7">Belongs to the aspartate/glutamate racemases family.</text>
</comment>
<evidence type="ECO:0000313" key="9">
    <source>
        <dbReference type="Proteomes" id="UP000182360"/>
    </source>
</evidence>
<dbReference type="InterPro" id="IPR018187">
    <property type="entry name" value="Asp/Glu_racemase_AS_1"/>
</dbReference>
<dbReference type="GO" id="GO:0071555">
    <property type="term" value="P:cell wall organization"/>
    <property type="evidence" value="ECO:0007669"/>
    <property type="project" value="UniProtKB-KW"/>
</dbReference>
<dbReference type="InterPro" id="IPR001920">
    <property type="entry name" value="Asp/Glu_race"/>
</dbReference>
<dbReference type="OrthoDB" id="9801055at2"/>
<reference evidence="8 9" key="1">
    <citation type="submission" date="2016-10" db="EMBL/GenBank/DDBJ databases">
        <authorList>
            <person name="de Groot N.N."/>
        </authorList>
    </citation>
    <scope>NUCLEOTIDE SEQUENCE [LARGE SCALE GENOMIC DNA]</scope>
    <source>
        <strain evidence="8 9">B25</strain>
    </source>
</reference>
<keyword evidence="5 7" id="KW-0413">Isomerase</keyword>
<keyword evidence="4 7" id="KW-0573">Peptidoglycan synthesis</keyword>
<dbReference type="PANTHER" id="PTHR21198:SF7">
    <property type="entry name" value="ASPARTATE-GLUTAMATE RACEMASE FAMILY"/>
    <property type="match status" value="1"/>
</dbReference>
<dbReference type="AlphaFoldDB" id="A0A1H9HZD0"/>
<gene>
    <name evidence="7" type="primary">murI</name>
    <name evidence="8" type="ORF">SAMN04487977_10848</name>
</gene>
<dbReference type="PROSITE" id="PS00923">
    <property type="entry name" value="ASP_GLU_RACEMASE_1"/>
    <property type="match status" value="1"/>
</dbReference>
<dbReference type="Proteomes" id="UP000182360">
    <property type="component" value="Unassembled WGS sequence"/>
</dbReference>
<keyword evidence="6 7" id="KW-0961">Cell wall biogenesis/degradation</keyword>
<dbReference type="HAMAP" id="MF_00258">
    <property type="entry name" value="Glu_racemase"/>
    <property type="match status" value="1"/>
</dbReference>
<dbReference type="InterPro" id="IPR015942">
    <property type="entry name" value="Asp/Glu/hydantoin_racemase"/>
</dbReference>
<evidence type="ECO:0000256" key="7">
    <source>
        <dbReference type="HAMAP-Rule" id="MF_00258"/>
    </source>
</evidence>
<protein>
    <recommendedName>
        <fullName evidence="2 7">Glutamate racemase</fullName>
        <ecNumber evidence="2 7">5.1.1.3</ecNumber>
    </recommendedName>
</protein>
<dbReference type="SUPFAM" id="SSF53681">
    <property type="entry name" value="Aspartate/glutamate racemase"/>
    <property type="match status" value="2"/>
</dbReference>
<accession>A0A1H9HZD0</accession>
<dbReference type="UniPathway" id="UPA00219"/>
<dbReference type="GO" id="GO:0009252">
    <property type="term" value="P:peptidoglycan biosynthetic process"/>
    <property type="evidence" value="ECO:0007669"/>
    <property type="project" value="UniProtKB-UniRule"/>
</dbReference>
<sequence>MTDFVFIDSGVGGIPYMMKLLEKKPESSCVYVADTENFPYGEKSHEQVVECVLELVGKIRTQFAPKVIVVACNTMSVNALDELRAKYSDIQFVGTVPAIKLAASVSKKRRIGLLATKATCENPYNLELKEKFASDCVLVTRGDGELVSFIEHNAFTASREECLAAIKPAVDFFRKEDCDAVILGCTHFLNFTDVFEAACEPDIKVVDSVDGVVRHSLQVLAAAQAQPSPRLAKNSPSDCFYPADAGPLPKGSSSPSLFITGFRDTEEENQYNVLCSRFGIQFGGLLSK</sequence>
<keyword evidence="3 7" id="KW-0133">Cell shape</keyword>
<dbReference type="PANTHER" id="PTHR21198">
    <property type="entry name" value="GLUTAMATE RACEMASE"/>
    <property type="match status" value="1"/>
</dbReference>
<feature type="binding site" evidence="7">
    <location>
        <begin position="73"/>
        <end position="74"/>
    </location>
    <ligand>
        <name>substrate</name>
    </ligand>
</feature>
<evidence type="ECO:0000256" key="5">
    <source>
        <dbReference type="ARBA" id="ARBA00023235"/>
    </source>
</evidence>
<dbReference type="GO" id="GO:0008881">
    <property type="term" value="F:glutamate racemase activity"/>
    <property type="evidence" value="ECO:0007669"/>
    <property type="project" value="UniProtKB-UniRule"/>
</dbReference>
<feature type="binding site" evidence="7">
    <location>
        <begin position="40"/>
        <end position="41"/>
    </location>
    <ligand>
        <name>substrate</name>
    </ligand>
</feature>
<evidence type="ECO:0000256" key="3">
    <source>
        <dbReference type="ARBA" id="ARBA00022960"/>
    </source>
</evidence>
<comment type="catalytic activity">
    <reaction evidence="1 7">
        <text>L-glutamate = D-glutamate</text>
        <dbReference type="Rhea" id="RHEA:12813"/>
        <dbReference type="ChEBI" id="CHEBI:29985"/>
        <dbReference type="ChEBI" id="CHEBI:29986"/>
        <dbReference type="EC" id="5.1.1.3"/>
    </reaction>
</comment>
<dbReference type="Pfam" id="PF01177">
    <property type="entry name" value="Asp_Glu_race"/>
    <property type="match status" value="1"/>
</dbReference>
<evidence type="ECO:0000256" key="1">
    <source>
        <dbReference type="ARBA" id="ARBA00001602"/>
    </source>
</evidence>
<dbReference type="EMBL" id="FOFU01000008">
    <property type="protein sequence ID" value="SEQ67694.1"/>
    <property type="molecule type" value="Genomic_DNA"/>
</dbReference>
<dbReference type="Gene3D" id="3.40.50.1860">
    <property type="match status" value="2"/>
</dbReference>
<feature type="binding site" evidence="7">
    <location>
        <begin position="8"/>
        <end position="9"/>
    </location>
    <ligand>
        <name>substrate</name>
    </ligand>
</feature>
<dbReference type="GO" id="GO:0008360">
    <property type="term" value="P:regulation of cell shape"/>
    <property type="evidence" value="ECO:0007669"/>
    <property type="project" value="UniProtKB-KW"/>
</dbReference>
<dbReference type="EC" id="5.1.1.3" evidence="2 7"/>
<feature type="active site" description="Proton donor/acceptor" evidence="7">
    <location>
        <position position="185"/>
    </location>
</feature>
<evidence type="ECO:0000256" key="2">
    <source>
        <dbReference type="ARBA" id="ARBA00013090"/>
    </source>
</evidence>